<protein>
    <recommendedName>
        <fullName evidence="1">DUF569 domain-containing protein</fullName>
    </recommendedName>
</protein>
<dbReference type="AlphaFoldDB" id="A0A835BFC4"/>
<comment type="caution">
    <text evidence="2">The sequence shown here is derived from an EMBL/GenBank/DDBJ whole genome shotgun (WGS) entry which is preliminary data.</text>
</comment>
<evidence type="ECO:0000259" key="1">
    <source>
        <dbReference type="Pfam" id="PF22932"/>
    </source>
</evidence>
<dbReference type="EMBL" id="JACEFO010001866">
    <property type="protein sequence ID" value="KAF8698157.1"/>
    <property type="molecule type" value="Genomic_DNA"/>
</dbReference>
<dbReference type="Proteomes" id="UP000636709">
    <property type="component" value="Unassembled WGS sequence"/>
</dbReference>
<reference evidence="2" key="1">
    <citation type="submission" date="2020-07" db="EMBL/GenBank/DDBJ databases">
        <title>Genome sequence and genetic diversity analysis of an under-domesticated orphan crop, white fonio (Digitaria exilis).</title>
        <authorList>
            <person name="Bennetzen J.L."/>
            <person name="Chen S."/>
            <person name="Ma X."/>
            <person name="Wang X."/>
            <person name="Yssel A.E.J."/>
            <person name="Chaluvadi S.R."/>
            <person name="Johnson M."/>
            <person name="Gangashetty P."/>
            <person name="Hamidou F."/>
            <person name="Sanogo M.D."/>
            <person name="Zwaenepoel A."/>
            <person name="Wallace J."/>
            <person name="Van De Peer Y."/>
            <person name="Van Deynze A."/>
        </authorList>
    </citation>
    <scope>NUCLEOTIDE SEQUENCE</scope>
    <source>
        <tissue evidence="2">Leaves</tissue>
    </source>
</reference>
<sequence>MDPAAEAEEQAPPPPMELFDGMHVRLRSRWDNPYLYAAEDGRDVSLSTDRASLNVVWRAHGLVREGNIYALFHGAAYGRYLSVAAEQNVDDPRNPFPVVGFVQRAYADPGQLDVLWTVFDEQDGTGEFLLIHRVYGVWRNPDGTNTRWTMEVVPPRENPPELPPAPPVIPPLAAPMGGGQIRRAALPPPEFQQTIQYVRANHQGDYNADGLQWRTLELYGLSVFHLRSDLARQLGEANALNITLCVRAGSQGRLTPLVIDLAADNQEMQIVVFSTGSQGESLAVLSVALLSVSLLMKGVQ</sequence>
<dbReference type="Pfam" id="PF22932">
    <property type="entry name" value="Ubiq_DUF_assoc"/>
    <property type="match status" value="1"/>
</dbReference>
<feature type="domain" description="DUF569" evidence="1">
    <location>
        <begin position="192"/>
        <end position="273"/>
    </location>
</feature>
<accession>A0A835BFC4</accession>
<dbReference type="SUPFAM" id="SSF50405">
    <property type="entry name" value="Actin-crosslinking proteins"/>
    <property type="match status" value="1"/>
</dbReference>
<evidence type="ECO:0000313" key="3">
    <source>
        <dbReference type="Proteomes" id="UP000636709"/>
    </source>
</evidence>
<organism evidence="2 3">
    <name type="scientific">Digitaria exilis</name>
    <dbReference type="NCBI Taxonomy" id="1010633"/>
    <lineage>
        <taxon>Eukaryota</taxon>
        <taxon>Viridiplantae</taxon>
        <taxon>Streptophyta</taxon>
        <taxon>Embryophyta</taxon>
        <taxon>Tracheophyta</taxon>
        <taxon>Spermatophyta</taxon>
        <taxon>Magnoliopsida</taxon>
        <taxon>Liliopsida</taxon>
        <taxon>Poales</taxon>
        <taxon>Poaceae</taxon>
        <taxon>PACMAD clade</taxon>
        <taxon>Panicoideae</taxon>
        <taxon>Panicodae</taxon>
        <taxon>Paniceae</taxon>
        <taxon>Anthephorinae</taxon>
        <taxon>Digitaria</taxon>
    </lineage>
</organism>
<dbReference type="OrthoDB" id="617902at2759"/>
<proteinExistence type="predicted"/>
<dbReference type="PANTHER" id="PTHR31205:SF3">
    <property type="entry name" value="OS06G0161100 PROTEIN"/>
    <property type="match status" value="1"/>
</dbReference>
<gene>
    <name evidence="2" type="ORF">HU200_035672</name>
</gene>
<dbReference type="InterPro" id="IPR054726">
    <property type="entry name" value="Ubiq_DUF569-assoc"/>
</dbReference>
<evidence type="ECO:0000313" key="2">
    <source>
        <dbReference type="EMBL" id="KAF8698157.1"/>
    </source>
</evidence>
<name>A0A835BFC4_9POAL</name>
<dbReference type="InterPro" id="IPR008999">
    <property type="entry name" value="Actin-crosslinking"/>
</dbReference>
<keyword evidence="3" id="KW-1185">Reference proteome</keyword>
<dbReference type="PANTHER" id="PTHR31205">
    <property type="entry name" value="ACTIN CROSS-LINKING PROTEIN (DUF569)"/>
    <property type="match status" value="1"/>
</dbReference>